<name>A0ACC2CH18_DIPCM</name>
<organism evidence="1 2">
    <name type="scientific">Diphasiastrum complanatum</name>
    <name type="common">Issler's clubmoss</name>
    <name type="synonym">Lycopodium complanatum</name>
    <dbReference type="NCBI Taxonomy" id="34168"/>
    <lineage>
        <taxon>Eukaryota</taxon>
        <taxon>Viridiplantae</taxon>
        <taxon>Streptophyta</taxon>
        <taxon>Embryophyta</taxon>
        <taxon>Tracheophyta</taxon>
        <taxon>Lycopodiopsida</taxon>
        <taxon>Lycopodiales</taxon>
        <taxon>Lycopodiaceae</taxon>
        <taxon>Lycopodioideae</taxon>
        <taxon>Diphasiastrum</taxon>
    </lineage>
</organism>
<accession>A0ACC2CH18</accession>
<comment type="caution">
    <text evidence="1">The sequence shown here is derived from an EMBL/GenBank/DDBJ whole genome shotgun (WGS) entry which is preliminary data.</text>
</comment>
<gene>
    <name evidence="1" type="ORF">O6H91_10G051700</name>
</gene>
<keyword evidence="2" id="KW-1185">Reference proteome</keyword>
<evidence type="ECO:0000313" key="1">
    <source>
        <dbReference type="EMBL" id="KAJ7541266.1"/>
    </source>
</evidence>
<evidence type="ECO:0000313" key="2">
    <source>
        <dbReference type="Proteomes" id="UP001162992"/>
    </source>
</evidence>
<dbReference type="EMBL" id="CM055101">
    <property type="protein sequence ID" value="KAJ7541266.1"/>
    <property type="molecule type" value="Genomic_DNA"/>
</dbReference>
<sequence>MVGLQAAAAIAAGSDLGPSDGLPPLAAALSDSLLPSRCAACFRPLASAAAGSMNYSHGIGSRTLLVSGSEEGIESPLRCEGACQGAVAYCSHICLKSDLNIHHRSGECHLLALIANSHLASSPLQQTAGQLKDHTNIRTKSSEVVVAASVHVQGVEGAFSTSITKPCNGDLDLLPVKVRCCEDSEKVRDGEAYETQDDEAGVGREDLKSRWAGRTSFSELSGTCDVRAALRLLMYHQDSNNLADFSDISRESTSRIGGLLSNSTTLLKRNNADETECQSNIVIPSGATYPYEGPGTDQAVQNSLGEDSNSLATFSRDEDIELALQVREASMLMLLARELANEYNAKGLDRRDQCSSSFPTKEQCGSRLDEEVLCQVITNGVQVQMDEYSRSRLVNIVTHPDPLEGMQNNRLILGSAVYGPLFSWLNHSCRPNASYRFGYACLSELISEVEFGNIQKSSELACEPLLEIPQDASTMMEPTDFHIGRVKSDQPGATTGLGTLKSMGPCVFVRSILPITVGEEVCVAYIDLLKPKVTRKVELWEKYCFQCECPRCSQVPVSYSDKLLEAVRHCCVHQNSFQDMLPGSIQTWCSYARQQDAAVAVEKVEQLLLDQVESVVSAFSSYEYLRTCCNRLEQLLLNHVCTVSETMLHTTEICCLNDSEDMDEGVCGCNYLCRKCRGDSVTDTLINYEDSSSRQLNAKCLKLSFMHHACLDGYIVLACAYKLLASKVSASGIQSLELGSGDIVEDTEISPKRLLFSNQRTEQSSLSDRHVHDGDVQNRNVPACAHYTRAAAAYAVLLSSVVQHLFCAGEYGLVFSLVFFWIDAAEALLRWAYVSKKELASLTESRSTIYECDKASNLKLNLRLAGVLEQAADNVLRQNSMGLACPNVGMLSEKEAMEQISNLTFHKTNCNFSDNPFDESLQNMQLSRAYILSLCALEASVQEVWPFLKVHSPLLESILDPIHCKWHEKASKVARTNLEDGAEFLAPASSQYQCISASMKRPCSMPKPTDVSHHKRRRFGYSKCFCSHHFDPSKTVTNSLLNGRVDFLSHTLESTWKSECRKFLEESGKGKPKQAGNFVDEGEIEDSSIFISALSSNQDDRSIILCAYRCLHLTKHLLHVCYGPTHSLVEYVEHLISLISKKFM</sequence>
<dbReference type="Proteomes" id="UP001162992">
    <property type="component" value="Chromosome 10"/>
</dbReference>
<protein>
    <submittedName>
        <fullName evidence="1">Uncharacterized protein</fullName>
    </submittedName>
</protein>
<reference evidence="2" key="1">
    <citation type="journal article" date="2024" name="Proc. Natl. Acad. Sci. U.S.A.">
        <title>Extraordinary preservation of gene collinearity over three hundred million years revealed in homosporous lycophytes.</title>
        <authorList>
            <person name="Li C."/>
            <person name="Wickell D."/>
            <person name="Kuo L.Y."/>
            <person name="Chen X."/>
            <person name="Nie B."/>
            <person name="Liao X."/>
            <person name="Peng D."/>
            <person name="Ji J."/>
            <person name="Jenkins J."/>
            <person name="Williams M."/>
            <person name="Shu S."/>
            <person name="Plott C."/>
            <person name="Barry K."/>
            <person name="Rajasekar S."/>
            <person name="Grimwood J."/>
            <person name="Han X."/>
            <person name="Sun S."/>
            <person name="Hou Z."/>
            <person name="He W."/>
            <person name="Dai G."/>
            <person name="Sun C."/>
            <person name="Schmutz J."/>
            <person name="Leebens-Mack J.H."/>
            <person name="Li F.W."/>
            <person name="Wang L."/>
        </authorList>
    </citation>
    <scope>NUCLEOTIDE SEQUENCE [LARGE SCALE GENOMIC DNA]</scope>
    <source>
        <strain evidence="2">cv. PW_Plant_1</strain>
    </source>
</reference>
<proteinExistence type="predicted"/>